<evidence type="ECO:0000313" key="3">
    <source>
        <dbReference type="EMBL" id="NYD37652.1"/>
    </source>
</evidence>
<comment type="caution">
    <text evidence="3">The sequence shown here is derived from an EMBL/GenBank/DDBJ whole genome shotgun (WGS) entry which is preliminary data.</text>
</comment>
<dbReference type="Proteomes" id="UP000535890">
    <property type="component" value="Unassembled WGS sequence"/>
</dbReference>
<evidence type="ECO:0000313" key="4">
    <source>
        <dbReference type="Proteomes" id="UP000535890"/>
    </source>
</evidence>
<feature type="region of interest" description="Disordered" evidence="1">
    <location>
        <begin position="1"/>
        <end position="35"/>
    </location>
</feature>
<reference evidence="3 4" key="1">
    <citation type="submission" date="2020-07" db="EMBL/GenBank/DDBJ databases">
        <title>Sequencing the genomes of 1000 actinobacteria strains.</title>
        <authorList>
            <person name="Klenk H.-P."/>
        </authorList>
    </citation>
    <scope>NUCLEOTIDE SEQUENCE [LARGE SCALE GENOMIC DNA]</scope>
    <source>
        <strain evidence="3 4">DSM 45772</strain>
    </source>
</reference>
<evidence type="ECO:0000256" key="2">
    <source>
        <dbReference type="SAM" id="Phobius"/>
    </source>
</evidence>
<keyword evidence="2" id="KW-1133">Transmembrane helix</keyword>
<dbReference type="EMBL" id="JACCBN010000001">
    <property type="protein sequence ID" value="NYD37652.1"/>
    <property type="molecule type" value="Genomic_DNA"/>
</dbReference>
<organism evidence="3 4">
    <name type="scientific">Actinomycetospora corticicola</name>
    <dbReference type="NCBI Taxonomy" id="663602"/>
    <lineage>
        <taxon>Bacteria</taxon>
        <taxon>Bacillati</taxon>
        <taxon>Actinomycetota</taxon>
        <taxon>Actinomycetes</taxon>
        <taxon>Pseudonocardiales</taxon>
        <taxon>Pseudonocardiaceae</taxon>
        <taxon>Actinomycetospora</taxon>
    </lineage>
</organism>
<keyword evidence="4" id="KW-1185">Reference proteome</keyword>
<accession>A0A7Y9DYP6</accession>
<feature type="transmembrane region" description="Helical" evidence="2">
    <location>
        <begin position="40"/>
        <end position="57"/>
    </location>
</feature>
<sequence length="89" mass="9176">MAESGYDPRGWATPSEQPTIHPDAEQPGTTTKAPRRRDPIALLVGLVCLVVAAFAMASPATLVAVDPRWVLAGAAVVIGGGALLCAARR</sequence>
<name>A0A7Y9DYP6_9PSEU</name>
<gene>
    <name evidence="3" type="ORF">BJ983_003754</name>
</gene>
<proteinExistence type="predicted"/>
<feature type="transmembrane region" description="Helical" evidence="2">
    <location>
        <begin position="69"/>
        <end position="87"/>
    </location>
</feature>
<keyword evidence="2" id="KW-0472">Membrane</keyword>
<dbReference type="RefSeq" id="WP_179791918.1">
    <property type="nucleotide sequence ID" value="NZ_BAABHP010000025.1"/>
</dbReference>
<keyword evidence="2" id="KW-0812">Transmembrane</keyword>
<evidence type="ECO:0000256" key="1">
    <source>
        <dbReference type="SAM" id="MobiDB-lite"/>
    </source>
</evidence>
<dbReference type="AlphaFoldDB" id="A0A7Y9DYP6"/>
<protein>
    <submittedName>
        <fullName evidence="3">Uncharacterized protein</fullName>
    </submittedName>
</protein>